<dbReference type="EMBL" id="JADILY010000158">
    <property type="protein sequence ID" value="MBO8482372.1"/>
    <property type="molecule type" value="Genomic_DNA"/>
</dbReference>
<evidence type="ECO:0000313" key="3">
    <source>
        <dbReference type="Proteomes" id="UP000823772"/>
    </source>
</evidence>
<dbReference type="AlphaFoldDB" id="A0A9D9NQS9"/>
<dbReference type="InterPro" id="IPR027840">
    <property type="entry name" value="DUF4493"/>
</dbReference>
<protein>
    <submittedName>
        <fullName evidence="2">DUF4493 domain-containing protein</fullName>
    </submittedName>
</protein>
<dbReference type="Proteomes" id="UP000823772">
    <property type="component" value="Unassembled WGS sequence"/>
</dbReference>
<sequence>MKKFIYLFLAVAAFATASCQEKMVSGAKGTLAFTLEYDGNDYIDISTKAVDFNLSSMAVVIRDAGDTEVASYPDASAMPAEIQLAPGQYTVKAYTSGVAEAAFDSPSFSGEKEFTITEGEVTTVELSCGLDNVKVSVNLDKSFTDAIKDYSVTVTAVNYDKSLVFTSQYIEEGKAAYFAVSPLKVNVVGKRISNDEPVDIVTDIEDVNPRDHFILNISVKEVPSTEGSGTIKISIDESTNDRNVDITVPAEPVEPVGAAPEITFSCPDDVTFTDAEAQSAVVDVTIKAENGIENLYVKIESQTLLGLLGGLGLGDVVASGNWDIANVSDPELAEFLGGLGLYNAEDPIKGKTEHTFSIGLFMSFMFASPDPYPFAIRVVDSKGQETSKTLTVHRVAE</sequence>
<reference evidence="2" key="2">
    <citation type="journal article" date="2021" name="PeerJ">
        <title>Extensive microbial diversity within the chicken gut microbiome revealed by metagenomics and culture.</title>
        <authorList>
            <person name="Gilroy R."/>
            <person name="Ravi A."/>
            <person name="Getino M."/>
            <person name="Pursley I."/>
            <person name="Horton D.L."/>
            <person name="Alikhan N.F."/>
            <person name="Baker D."/>
            <person name="Gharbi K."/>
            <person name="Hall N."/>
            <person name="Watson M."/>
            <person name="Adriaenssens E.M."/>
            <person name="Foster-Nyarko E."/>
            <person name="Jarju S."/>
            <person name="Secka A."/>
            <person name="Antonio M."/>
            <person name="Oren A."/>
            <person name="Chaudhuri R.R."/>
            <person name="La Ragione R."/>
            <person name="Hildebrand F."/>
            <person name="Pallen M.J."/>
        </authorList>
    </citation>
    <scope>NUCLEOTIDE SEQUENCE</scope>
    <source>
        <strain evidence="2">B3-2255</strain>
    </source>
</reference>
<gene>
    <name evidence="2" type="ORF">IAC87_07525</name>
</gene>
<feature type="chain" id="PRO_5038460622" evidence="1">
    <location>
        <begin position="18"/>
        <end position="397"/>
    </location>
</feature>
<dbReference type="Pfam" id="PF14900">
    <property type="entry name" value="DUF4493"/>
    <property type="match status" value="1"/>
</dbReference>
<proteinExistence type="predicted"/>
<organism evidence="2 3">
    <name type="scientific">Candidatus Merdivivens faecigallinarum</name>
    <dbReference type="NCBI Taxonomy" id="2840871"/>
    <lineage>
        <taxon>Bacteria</taxon>
        <taxon>Pseudomonadati</taxon>
        <taxon>Bacteroidota</taxon>
        <taxon>Bacteroidia</taxon>
        <taxon>Bacteroidales</taxon>
        <taxon>Muribaculaceae</taxon>
        <taxon>Muribaculaceae incertae sedis</taxon>
        <taxon>Candidatus Merdivivens</taxon>
    </lineage>
</organism>
<comment type="caution">
    <text evidence="2">The sequence shown here is derived from an EMBL/GenBank/DDBJ whole genome shotgun (WGS) entry which is preliminary data.</text>
</comment>
<feature type="signal peptide" evidence="1">
    <location>
        <begin position="1"/>
        <end position="17"/>
    </location>
</feature>
<keyword evidence="1" id="KW-0732">Signal</keyword>
<evidence type="ECO:0000256" key="1">
    <source>
        <dbReference type="SAM" id="SignalP"/>
    </source>
</evidence>
<name>A0A9D9NQS9_9BACT</name>
<dbReference type="PROSITE" id="PS51257">
    <property type="entry name" value="PROKAR_LIPOPROTEIN"/>
    <property type="match status" value="1"/>
</dbReference>
<evidence type="ECO:0000313" key="2">
    <source>
        <dbReference type="EMBL" id="MBO8482372.1"/>
    </source>
</evidence>
<accession>A0A9D9NQS9</accession>
<reference evidence="2" key="1">
    <citation type="submission" date="2020-10" db="EMBL/GenBank/DDBJ databases">
        <authorList>
            <person name="Gilroy R."/>
        </authorList>
    </citation>
    <scope>NUCLEOTIDE SEQUENCE</scope>
    <source>
        <strain evidence="2">B3-2255</strain>
    </source>
</reference>